<evidence type="ECO:0000313" key="2">
    <source>
        <dbReference type="Proteomes" id="UP000789342"/>
    </source>
</evidence>
<reference evidence="1" key="1">
    <citation type="submission" date="2021-06" db="EMBL/GenBank/DDBJ databases">
        <authorList>
            <person name="Kallberg Y."/>
            <person name="Tangrot J."/>
            <person name="Rosling A."/>
        </authorList>
    </citation>
    <scope>NUCLEOTIDE SEQUENCE</scope>
    <source>
        <strain evidence="1">CL551</strain>
    </source>
</reference>
<dbReference type="EMBL" id="CAJVPV010009479">
    <property type="protein sequence ID" value="CAG8641912.1"/>
    <property type="molecule type" value="Genomic_DNA"/>
</dbReference>
<dbReference type="AlphaFoldDB" id="A0A9N9GXP2"/>
<name>A0A9N9GXP2_9GLOM</name>
<keyword evidence="2" id="KW-1185">Reference proteome</keyword>
<evidence type="ECO:0000313" key="1">
    <source>
        <dbReference type="EMBL" id="CAG8641912.1"/>
    </source>
</evidence>
<sequence length="48" mass="5179">AVQAANRLRSSLKTFNTESDDGDTFVVHGNSLIPSTTEQTFTGHENAI</sequence>
<accession>A0A9N9GXP2</accession>
<proteinExistence type="predicted"/>
<dbReference type="Proteomes" id="UP000789342">
    <property type="component" value="Unassembled WGS sequence"/>
</dbReference>
<protein>
    <submittedName>
        <fullName evidence="1">17493_t:CDS:1</fullName>
    </submittedName>
</protein>
<comment type="caution">
    <text evidence="1">The sequence shown here is derived from an EMBL/GenBank/DDBJ whole genome shotgun (WGS) entry which is preliminary data.</text>
</comment>
<feature type="non-terminal residue" evidence="1">
    <location>
        <position position="1"/>
    </location>
</feature>
<gene>
    <name evidence="1" type="ORF">AMORRO_LOCUS9553</name>
</gene>
<organism evidence="1 2">
    <name type="scientific">Acaulospora morrowiae</name>
    <dbReference type="NCBI Taxonomy" id="94023"/>
    <lineage>
        <taxon>Eukaryota</taxon>
        <taxon>Fungi</taxon>
        <taxon>Fungi incertae sedis</taxon>
        <taxon>Mucoromycota</taxon>
        <taxon>Glomeromycotina</taxon>
        <taxon>Glomeromycetes</taxon>
        <taxon>Diversisporales</taxon>
        <taxon>Acaulosporaceae</taxon>
        <taxon>Acaulospora</taxon>
    </lineage>
</organism>